<protein>
    <submittedName>
        <fullName evidence="2">Uncharacterized protein</fullName>
    </submittedName>
</protein>
<gene>
    <name evidence="2" type="ORF">L207DRAFT_128627</name>
</gene>
<dbReference type="Proteomes" id="UP000235786">
    <property type="component" value="Unassembled WGS sequence"/>
</dbReference>
<name>A0A2J6R8T0_HYAVF</name>
<proteinExistence type="predicted"/>
<reference evidence="2 3" key="1">
    <citation type="submission" date="2016-04" db="EMBL/GenBank/DDBJ databases">
        <title>A degradative enzymes factory behind the ericoid mycorrhizal symbiosis.</title>
        <authorList>
            <consortium name="DOE Joint Genome Institute"/>
            <person name="Martino E."/>
            <person name="Morin E."/>
            <person name="Grelet G."/>
            <person name="Kuo A."/>
            <person name="Kohler A."/>
            <person name="Daghino S."/>
            <person name="Barry K."/>
            <person name="Choi C."/>
            <person name="Cichocki N."/>
            <person name="Clum A."/>
            <person name="Copeland A."/>
            <person name="Hainaut M."/>
            <person name="Haridas S."/>
            <person name="Labutti K."/>
            <person name="Lindquist E."/>
            <person name="Lipzen A."/>
            <person name="Khouja H.-R."/>
            <person name="Murat C."/>
            <person name="Ohm R."/>
            <person name="Olson A."/>
            <person name="Spatafora J."/>
            <person name="Veneault-Fourrey C."/>
            <person name="Henrissat B."/>
            <person name="Grigoriev I."/>
            <person name="Martin F."/>
            <person name="Perotto S."/>
        </authorList>
    </citation>
    <scope>NUCLEOTIDE SEQUENCE [LARGE SCALE GENOMIC DNA]</scope>
    <source>
        <strain evidence="2 3">F</strain>
    </source>
</reference>
<keyword evidence="3" id="KW-1185">Reference proteome</keyword>
<accession>A0A2J6R8T0</accession>
<feature type="region of interest" description="Disordered" evidence="1">
    <location>
        <begin position="127"/>
        <end position="151"/>
    </location>
</feature>
<evidence type="ECO:0000313" key="3">
    <source>
        <dbReference type="Proteomes" id="UP000235786"/>
    </source>
</evidence>
<dbReference type="EMBL" id="KZ613953">
    <property type="protein sequence ID" value="PMD34893.1"/>
    <property type="molecule type" value="Genomic_DNA"/>
</dbReference>
<feature type="compositionally biased region" description="Polar residues" evidence="1">
    <location>
        <begin position="135"/>
        <end position="151"/>
    </location>
</feature>
<organism evidence="2 3">
    <name type="scientific">Hyaloscypha variabilis (strain UAMH 11265 / GT02V1 / F)</name>
    <name type="common">Meliniomyces variabilis</name>
    <dbReference type="NCBI Taxonomy" id="1149755"/>
    <lineage>
        <taxon>Eukaryota</taxon>
        <taxon>Fungi</taxon>
        <taxon>Dikarya</taxon>
        <taxon>Ascomycota</taxon>
        <taxon>Pezizomycotina</taxon>
        <taxon>Leotiomycetes</taxon>
        <taxon>Helotiales</taxon>
        <taxon>Hyaloscyphaceae</taxon>
        <taxon>Hyaloscypha</taxon>
        <taxon>Hyaloscypha variabilis</taxon>
    </lineage>
</organism>
<evidence type="ECO:0000256" key="1">
    <source>
        <dbReference type="SAM" id="MobiDB-lite"/>
    </source>
</evidence>
<dbReference type="AlphaFoldDB" id="A0A2J6R8T0"/>
<evidence type="ECO:0000313" key="2">
    <source>
        <dbReference type="EMBL" id="PMD34893.1"/>
    </source>
</evidence>
<sequence length="196" mass="22134">MIMFYSEVEVFCFFHSHFRFVLLIPSGNFCIFSEPETLCLSFYCCIQHYTCNSRISYLPPAILPPRSVNFNPTIRRSSVSSDFVRSFTGGCISDPRTSTSSRAPEFAIPTLRRPHIDDRVVLLTDSSKLPRIGRGNQTPSRPQQHGTTSHPQAAVLEISPPHHEYAVLGDSMIASNHRHDKARCSDGMDRSTDIRM</sequence>